<proteinExistence type="predicted"/>
<reference evidence="1 2" key="1">
    <citation type="submission" date="2019-11" db="EMBL/GenBank/DDBJ databases">
        <authorList>
            <person name="Dong K."/>
        </authorList>
    </citation>
    <scope>NUCLEOTIDE SEQUENCE [LARGE SCALE GENOMIC DNA]</scope>
    <source>
        <strain evidence="1 2">NBRC 111993</strain>
    </source>
</reference>
<keyword evidence="2" id="KW-1185">Reference proteome</keyword>
<dbReference type="RefSeq" id="WP_155094338.1">
    <property type="nucleotide sequence ID" value="NZ_WMIE01000001.1"/>
</dbReference>
<dbReference type="Proteomes" id="UP000478183">
    <property type="component" value="Unassembled WGS sequence"/>
</dbReference>
<dbReference type="OrthoDB" id="8115858at2"/>
<evidence type="ECO:0000313" key="2">
    <source>
        <dbReference type="Proteomes" id="UP000478183"/>
    </source>
</evidence>
<evidence type="ECO:0000313" key="1">
    <source>
        <dbReference type="EMBL" id="MTH77017.1"/>
    </source>
</evidence>
<dbReference type="AlphaFoldDB" id="A0A6L6J8P6"/>
<sequence length="85" mass="10462">MHVIEHVIKRLPDHADSIRRLYLHDRRFQAICRDMALAVETLKRFEARPDAVYRPEIDEYRHLLPELDNELREYLLEHRHDYKVD</sequence>
<organism evidence="1 2">
    <name type="scientific">Paracoccus aestuariivivens</name>
    <dbReference type="NCBI Taxonomy" id="1820333"/>
    <lineage>
        <taxon>Bacteria</taxon>
        <taxon>Pseudomonadati</taxon>
        <taxon>Pseudomonadota</taxon>
        <taxon>Alphaproteobacteria</taxon>
        <taxon>Rhodobacterales</taxon>
        <taxon>Paracoccaceae</taxon>
        <taxon>Paracoccus</taxon>
    </lineage>
</organism>
<gene>
    <name evidence="1" type="ORF">GL286_04650</name>
</gene>
<name>A0A6L6J8P6_9RHOB</name>
<dbReference type="EMBL" id="WMIE01000001">
    <property type="protein sequence ID" value="MTH77017.1"/>
    <property type="molecule type" value="Genomic_DNA"/>
</dbReference>
<accession>A0A6L6J8P6</accession>
<protein>
    <submittedName>
        <fullName evidence="1">Uncharacterized protein</fullName>
    </submittedName>
</protein>
<comment type="caution">
    <text evidence="1">The sequence shown here is derived from an EMBL/GenBank/DDBJ whole genome shotgun (WGS) entry which is preliminary data.</text>
</comment>